<feature type="compositionally biased region" description="Polar residues" evidence="1">
    <location>
        <begin position="674"/>
        <end position="687"/>
    </location>
</feature>
<reference evidence="2" key="1">
    <citation type="submission" date="2020-05" db="EMBL/GenBank/DDBJ databases">
        <title>Mycena genomes resolve the evolution of fungal bioluminescence.</title>
        <authorList>
            <person name="Tsai I.J."/>
        </authorList>
    </citation>
    <scope>NUCLEOTIDE SEQUENCE</scope>
    <source>
        <strain evidence="2">110903Hualien_Pintung</strain>
    </source>
</reference>
<accession>A0A8H6T9X4</accession>
<keyword evidence="3" id="KW-1185">Reference proteome</keyword>
<proteinExistence type="predicted"/>
<feature type="compositionally biased region" description="Acidic residues" evidence="1">
    <location>
        <begin position="662"/>
        <end position="671"/>
    </location>
</feature>
<dbReference type="Pfam" id="PF14388">
    <property type="entry name" value="DUF4419"/>
    <property type="match status" value="1"/>
</dbReference>
<gene>
    <name evidence="2" type="ORF">HMN09_00536600</name>
</gene>
<feature type="compositionally biased region" description="Basic residues" evidence="1">
    <location>
        <begin position="638"/>
        <end position="649"/>
    </location>
</feature>
<dbReference type="EMBL" id="JACAZE010000006">
    <property type="protein sequence ID" value="KAF7313793.1"/>
    <property type="molecule type" value="Genomic_DNA"/>
</dbReference>
<feature type="compositionally biased region" description="Basic residues" evidence="1">
    <location>
        <begin position="588"/>
        <end position="597"/>
    </location>
</feature>
<feature type="region of interest" description="Disordered" evidence="1">
    <location>
        <begin position="758"/>
        <end position="786"/>
    </location>
</feature>
<feature type="region of interest" description="Disordered" evidence="1">
    <location>
        <begin position="796"/>
        <end position="815"/>
    </location>
</feature>
<dbReference type="AlphaFoldDB" id="A0A8H6T9X4"/>
<evidence type="ECO:0000313" key="2">
    <source>
        <dbReference type="EMBL" id="KAF7313793.1"/>
    </source>
</evidence>
<comment type="caution">
    <text evidence="2">The sequence shown here is derived from an EMBL/GenBank/DDBJ whole genome shotgun (WGS) entry which is preliminary data.</text>
</comment>
<dbReference type="PANTHER" id="PTHR31252:SF11">
    <property type="entry name" value="DUF4419 DOMAIN-CONTAINING PROTEIN"/>
    <property type="match status" value="1"/>
</dbReference>
<evidence type="ECO:0000313" key="3">
    <source>
        <dbReference type="Proteomes" id="UP000613580"/>
    </source>
</evidence>
<feature type="compositionally biased region" description="Pro residues" evidence="1">
    <location>
        <begin position="603"/>
        <end position="615"/>
    </location>
</feature>
<dbReference type="OrthoDB" id="9978173at2759"/>
<evidence type="ECO:0000256" key="1">
    <source>
        <dbReference type="SAM" id="MobiDB-lite"/>
    </source>
</evidence>
<feature type="compositionally biased region" description="Gly residues" evidence="1">
    <location>
        <begin position="799"/>
        <end position="815"/>
    </location>
</feature>
<feature type="compositionally biased region" description="Low complexity" evidence="1">
    <location>
        <begin position="456"/>
        <end position="465"/>
    </location>
</feature>
<feature type="compositionally biased region" description="Pro residues" evidence="1">
    <location>
        <begin position="556"/>
        <end position="569"/>
    </location>
</feature>
<feature type="compositionally biased region" description="Low complexity" evidence="1">
    <location>
        <begin position="542"/>
        <end position="555"/>
    </location>
</feature>
<feature type="compositionally biased region" description="Pro residues" evidence="1">
    <location>
        <begin position="480"/>
        <end position="506"/>
    </location>
</feature>
<dbReference type="PANTHER" id="PTHR31252">
    <property type="entry name" value="DUF4419 DOMAIN-CONTAINING PROTEIN"/>
    <property type="match status" value="1"/>
</dbReference>
<dbReference type="InterPro" id="IPR025533">
    <property type="entry name" value="DUF4419"/>
</dbReference>
<feature type="region of interest" description="Disordered" evidence="1">
    <location>
        <begin position="447"/>
        <end position="727"/>
    </location>
</feature>
<organism evidence="2 3">
    <name type="scientific">Mycena chlorophos</name>
    <name type="common">Agaric fungus</name>
    <name type="synonym">Agaricus chlorophos</name>
    <dbReference type="NCBI Taxonomy" id="658473"/>
    <lineage>
        <taxon>Eukaryota</taxon>
        <taxon>Fungi</taxon>
        <taxon>Dikarya</taxon>
        <taxon>Basidiomycota</taxon>
        <taxon>Agaricomycotina</taxon>
        <taxon>Agaricomycetes</taxon>
        <taxon>Agaricomycetidae</taxon>
        <taxon>Agaricales</taxon>
        <taxon>Marasmiineae</taxon>
        <taxon>Mycenaceae</taxon>
        <taxon>Mycena</taxon>
    </lineage>
</organism>
<protein>
    <submittedName>
        <fullName evidence="2">Uncharacterized protein</fullName>
    </submittedName>
</protein>
<sequence length="815" mass="85395">MPVSCSPGPLPAQSADVKGVTASQILRAALPPTAYATVDTIKQCLIGGRAGRSPQHKIAPNRNGFVDTVLSAYRERHALVVRPDDVWLAIVSQLGFYLGAEREVRDARLVAAADGDPEICAATTDLRALSRAMGDVLAKNVVEPALPSWIVPDFSTTTQCDVTVGSMLVLTTLKRETGHAPPRAVDQEPCGIPRVTLEGEREDWQNVLERLERLKDLGLKAIAWYHILQPIIQNFIDAFDKADTDANHHFWNTAAFSRPLATGSTLTGWLSAFCIFAEDGEWRGPKLTFAKPKGKTAAPAPETLPAKRFWTTYNKTFGKNGLEYPAIDVADVPPSYGELTIVLIPPPLADAATPAPSPVKCTLIAGLVGLGISSSRDTALSESGRNDSVRPVVAWWIVGKREARRRTKSVVIVAAETEREREEAIPIPAPTAEPIEAPTLSFAVQQMEPEAEPQPVESFVSASVSKKSKKKKGAAEPEPSEPPAPVEPVVVPEPPQPEPVPEPVPAAPVEDAWGTTAAKKGKKKKVGGAAAADPTPDPPAVVPDEPAPVVDAAPLEPEPPADPVVPQPEPVADTAAADDDWGVPVTAKKGKKDKGKGKNNAPVKPPTPEPTPQPEPEQEKQEAAPEEDTWSTPAATGKKGKQAAKKAAKKAAPGAWGVPGGFDDDAEEPEDSTAAATQEVQQTNTEPTPEEDPMSFTSAGGLFSGTSAFGFGQTPTPPAPAVEEKKSTGFGLGGWGASLTSGFGFGSSGFGSFGSTPTPVAEGTTNRAPSPLAGMQSLSSQMGASAFGGNDANFFDEFGGSGNADTGGGRRMGVG</sequence>
<dbReference type="Proteomes" id="UP000613580">
    <property type="component" value="Unassembled WGS sequence"/>
</dbReference>
<name>A0A8H6T9X4_MYCCL</name>